<feature type="transmembrane region" description="Helical" evidence="2">
    <location>
        <begin position="180"/>
        <end position="203"/>
    </location>
</feature>
<dbReference type="Pfam" id="PF00884">
    <property type="entry name" value="Sulfatase"/>
    <property type="match status" value="1"/>
</dbReference>
<comment type="caution">
    <text evidence="4">The sequence shown here is derived from an EMBL/GenBank/DDBJ whole genome shotgun (WGS) entry which is preliminary data.</text>
</comment>
<evidence type="ECO:0000313" key="5">
    <source>
        <dbReference type="Proteomes" id="UP000605992"/>
    </source>
</evidence>
<dbReference type="AlphaFoldDB" id="A0A8J3Y0L2"/>
<feature type="transmembrane region" description="Helical" evidence="2">
    <location>
        <begin position="35"/>
        <end position="53"/>
    </location>
</feature>
<feature type="compositionally biased region" description="Basic and acidic residues" evidence="1">
    <location>
        <begin position="9"/>
        <end position="23"/>
    </location>
</feature>
<keyword evidence="2" id="KW-1133">Transmembrane helix</keyword>
<keyword evidence="2" id="KW-0472">Membrane</keyword>
<dbReference type="InterPro" id="IPR017850">
    <property type="entry name" value="Alkaline_phosphatase_core_sf"/>
</dbReference>
<name>A0A8J3Y0L2_9ACTN</name>
<dbReference type="InterPro" id="IPR000917">
    <property type="entry name" value="Sulfatase_N"/>
</dbReference>
<dbReference type="RefSeq" id="WP_203948675.1">
    <property type="nucleotide sequence ID" value="NZ_BOOR01000067.1"/>
</dbReference>
<feature type="transmembrane region" description="Helical" evidence="2">
    <location>
        <begin position="65"/>
        <end position="83"/>
    </location>
</feature>
<feature type="region of interest" description="Disordered" evidence="1">
    <location>
        <begin position="1"/>
        <end position="26"/>
    </location>
</feature>
<keyword evidence="5" id="KW-1185">Reference proteome</keyword>
<feature type="transmembrane region" description="Helical" evidence="2">
    <location>
        <begin position="143"/>
        <end position="168"/>
    </location>
</feature>
<dbReference type="EMBL" id="BOOR01000067">
    <property type="protein sequence ID" value="GII58581.1"/>
    <property type="molecule type" value="Genomic_DNA"/>
</dbReference>
<evidence type="ECO:0000256" key="2">
    <source>
        <dbReference type="SAM" id="Phobius"/>
    </source>
</evidence>
<accession>A0A8J3Y0L2</accession>
<feature type="transmembrane region" description="Helical" evidence="2">
    <location>
        <begin position="90"/>
        <end position="108"/>
    </location>
</feature>
<proteinExistence type="predicted"/>
<evidence type="ECO:0000313" key="4">
    <source>
        <dbReference type="EMBL" id="GII58581.1"/>
    </source>
</evidence>
<organism evidence="4 5">
    <name type="scientific">Planotetraspora thailandica</name>
    <dbReference type="NCBI Taxonomy" id="487172"/>
    <lineage>
        <taxon>Bacteria</taxon>
        <taxon>Bacillati</taxon>
        <taxon>Actinomycetota</taxon>
        <taxon>Actinomycetes</taxon>
        <taxon>Streptosporangiales</taxon>
        <taxon>Streptosporangiaceae</taxon>
        <taxon>Planotetraspora</taxon>
    </lineage>
</organism>
<evidence type="ECO:0000256" key="1">
    <source>
        <dbReference type="SAM" id="MobiDB-lite"/>
    </source>
</evidence>
<dbReference type="Gene3D" id="3.40.720.10">
    <property type="entry name" value="Alkaline Phosphatase, subunit A"/>
    <property type="match status" value="1"/>
</dbReference>
<evidence type="ECO:0000259" key="3">
    <source>
        <dbReference type="Pfam" id="PF00884"/>
    </source>
</evidence>
<sequence>MSLITHFRRQPDQERAITEEKSGDGGGGLRRLRRVVAWAVTALAFIVVMVTLVAPDTVGGITPAAFLRIPVEGLLGVAVLLVLPNRFRPPVAVIAGAALGVLAIWKIIDLGFSAVLARPFNPVYDLSFFSAGVEFVSASFGRIGAIGAVVAAGALALAVLVVMARSVLRLSRTAVRHNTTAAGGLAVLGITWVVCAVFSVQIIPGVPVASVADDQLLQVPASLHDQEAFAKEASVDAFGATPGDQLLTALRGKDVIFSFVESYGRSAVQGSSFSPGVDAVLDAGTRTLKAAGFSSRSAFLTSPTFGGGSWLAHDTLMSGLWIDNQQRSDSLLTSNRLTLSSAFKRAGWRTVAVMPGTTQPWPEGKFFGYDQIYTAQDLGYRGPRFNWGTMPDQYTLSTFQRLERAKAGHAPVMAEVVQVSSHAPWTPIPSLIDWKAVGDGSAYTGMPSAGTARGSVWSDFTQVRTDYGRSIEYSLNSLISYVENYGDDNTVLVFLGDHQPAPLVSGVGADHDVPVTIVARDPAVLNSISSWGWQDGLRPGPNAPVWPMSDFRDKFLTAFGSQPRAGQPSR</sequence>
<protein>
    <recommendedName>
        <fullName evidence="3">Sulfatase N-terminal domain-containing protein</fullName>
    </recommendedName>
</protein>
<reference evidence="4" key="1">
    <citation type="submission" date="2021-01" db="EMBL/GenBank/DDBJ databases">
        <title>Whole genome shotgun sequence of Planotetraspora thailandica NBRC 104271.</title>
        <authorList>
            <person name="Komaki H."/>
            <person name="Tamura T."/>
        </authorList>
    </citation>
    <scope>NUCLEOTIDE SEQUENCE</scope>
    <source>
        <strain evidence="4">NBRC 104271</strain>
    </source>
</reference>
<dbReference type="SUPFAM" id="SSF53649">
    <property type="entry name" value="Alkaline phosphatase-like"/>
    <property type="match status" value="1"/>
</dbReference>
<dbReference type="Proteomes" id="UP000605992">
    <property type="component" value="Unassembled WGS sequence"/>
</dbReference>
<keyword evidence="2" id="KW-0812">Transmembrane</keyword>
<feature type="domain" description="Sulfatase N-terminal" evidence="3">
    <location>
        <begin position="312"/>
        <end position="501"/>
    </location>
</feature>
<gene>
    <name evidence="4" type="ORF">Pth03_69700</name>
</gene>